<feature type="region of interest" description="Disordered" evidence="2">
    <location>
        <begin position="214"/>
        <end position="236"/>
    </location>
</feature>
<evidence type="ECO:0000313" key="4">
    <source>
        <dbReference type="Proteomes" id="UP001244341"/>
    </source>
</evidence>
<keyword evidence="4" id="KW-1185">Reference proteome</keyword>
<name>A0ABY8TWS7_TETOB</name>
<dbReference type="EMBL" id="CP126211">
    <property type="protein sequence ID" value="WIA12848.1"/>
    <property type="molecule type" value="Genomic_DNA"/>
</dbReference>
<keyword evidence="1" id="KW-0238">DNA-binding</keyword>
<gene>
    <name evidence="3" type="ORF">OEZ85_006474</name>
</gene>
<evidence type="ECO:0000256" key="1">
    <source>
        <dbReference type="PROSITE-ProRule" id="PRU00252"/>
    </source>
</evidence>
<organism evidence="3 4">
    <name type="scientific">Tetradesmus obliquus</name>
    <name type="common">Green alga</name>
    <name type="synonym">Acutodesmus obliquus</name>
    <dbReference type="NCBI Taxonomy" id="3088"/>
    <lineage>
        <taxon>Eukaryota</taxon>
        <taxon>Viridiplantae</taxon>
        <taxon>Chlorophyta</taxon>
        <taxon>core chlorophytes</taxon>
        <taxon>Chlorophyceae</taxon>
        <taxon>CS clade</taxon>
        <taxon>Sphaeropleales</taxon>
        <taxon>Scenedesmaceae</taxon>
        <taxon>Tetradesmus</taxon>
    </lineage>
</organism>
<feature type="compositionally biased region" description="Gly residues" evidence="2">
    <location>
        <begin position="214"/>
        <end position="226"/>
    </location>
</feature>
<reference evidence="3 4" key="1">
    <citation type="submission" date="2023-05" db="EMBL/GenBank/DDBJ databases">
        <title>A 100% complete, gapless, phased diploid assembly of the Scenedesmus obliquus UTEX 3031 genome.</title>
        <authorList>
            <person name="Biondi T.C."/>
            <person name="Hanschen E.R."/>
            <person name="Kwon T."/>
            <person name="Eng W."/>
            <person name="Kruse C.P.S."/>
            <person name="Koehler S.I."/>
            <person name="Kunde Y."/>
            <person name="Gleasner C.D."/>
            <person name="You Mak K.T."/>
            <person name="Polle J."/>
            <person name="Hovde B.T."/>
            <person name="Starkenburg S.R."/>
        </authorList>
    </citation>
    <scope>NUCLEOTIDE SEQUENCE [LARGE SCALE GENOMIC DNA]</scope>
    <source>
        <strain evidence="3 4">DOE0152z</strain>
    </source>
</reference>
<dbReference type="InterPro" id="IPR000424">
    <property type="entry name" value="Primosome_PriB/ssb"/>
</dbReference>
<evidence type="ECO:0000256" key="2">
    <source>
        <dbReference type="SAM" id="MobiDB-lite"/>
    </source>
</evidence>
<dbReference type="PROSITE" id="PS50935">
    <property type="entry name" value="SSB"/>
    <property type="match status" value="1"/>
</dbReference>
<evidence type="ECO:0000313" key="3">
    <source>
        <dbReference type="EMBL" id="WIA12848.1"/>
    </source>
</evidence>
<protein>
    <recommendedName>
        <fullName evidence="5">Replication protein A OB domain-containing protein</fullName>
    </recommendedName>
</protein>
<dbReference type="Proteomes" id="UP001244341">
    <property type="component" value="Chromosome 4b"/>
</dbReference>
<proteinExistence type="predicted"/>
<sequence>MGQPLAPGMQAPVMGQMPAASQAYLQQGPGYDVAQMQGFSTQAPVAGQMPAGVLQAAAPAAARSAPSEPTVTHFQEDWVNIVGLTGVVLQGPFLQQFGSTGKVKASMVLGVLARATGDTVADAPRPILVEAWGERAHTLAQQVKAGALLSVLGHLGLDMRRQESSPSHGPALTVGLDSWELVTPATVPSDRAACAYKGEYDGVLQMITGGARGGQQQGQWQQGGGQQQQQGRQKPAINKQQAVQQNTESLTKAGHVRMKVVRAFLLSPQCQLSQEVQQQESSTGGVNKTYSQIRLLLAMIRVGIRP</sequence>
<evidence type="ECO:0008006" key="5">
    <source>
        <dbReference type="Google" id="ProtNLM"/>
    </source>
</evidence>
<accession>A0ABY8TWS7</accession>